<accession>A0A517SQF0</accession>
<dbReference type="RefSeq" id="WP_419188066.1">
    <property type="nucleotide sequence ID" value="NZ_CP036272.1"/>
</dbReference>
<sequence length="185" mass="19340">MNDSALFNQLRAGSGSRARATQAPVAGVSRRLARRKAASRKAASRKGAAVVEFAFVAPVLVLMVLGSIDVGQSISVSQVVNDASRAGAREASRDRATDTAQVSNAVTSYLQQNFPNVAAETLAGHTPITVADRAGTAVNGDMNALQTGDAVSVTVTLQYESVRWTPGFPGLSNSAFTTTTVMRRE</sequence>
<evidence type="ECO:0000313" key="2">
    <source>
        <dbReference type="EMBL" id="QDT58347.1"/>
    </source>
</evidence>
<dbReference type="AlphaFoldDB" id="A0A517SQF0"/>
<dbReference type="Pfam" id="PF07811">
    <property type="entry name" value="TadE"/>
    <property type="match status" value="1"/>
</dbReference>
<dbReference type="EMBL" id="CP036272">
    <property type="protein sequence ID" value="QDT58347.1"/>
    <property type="molecule type" value="Genomic_DNA"/>
</dbReference>
<protein>
    <submittedName>
        <fullName evidence="2">TadE-like protein</fullName>
    </submittedName>
</protein>
<dbReference type="Proteomes" id="UP000315003">
    <property type="component" value="Chromosome"/>
</dbReference>
<dbReference type="InterPro" id="IPR012495">
    <property type="entry name" value="TadE-like_dom"/>
</dbReference>
<gene>
    <name evidence="2" type="ORF">SV7mr_08370</name>
</gene>
<name>A0A517SQF0_9BACT</name>
<feature type="domain" description="TadE-like" evidence="1">
    <location>
        <begin position="47"/>
        <end position="89"/>
    </location>
</feature>
<organism evidence="2 3">
    <name type="scientific">Stieleria bergensis</name>
    <dbReference type="NCBI Taxonomy" id="2528025"/>
    <lineage>
        <taxon>Bacteria</taxon>
        <taxon>Pseudomonadati</taxon>
        <taxon>Planctomycetota</taxon>
        <taxon>Planctomycetia</taxon>
        <taxon>Pirellulales</taxon>
        <taxon>Pirellulaceae</taxon>
        <taxon>Stieleria</taxon>
    </lineage>
</organism>
<evidence type="ECO:0000259" key="1">
    <source>
        <dbReference type="Pfam" id="PF07811"/>
    </source>
</evidence>
<reference evidence="2 3" key="1">
    <citation type="submission" date="2019-02" db="EMBL/GenBank/DDBJ databases">
        <title>Deep-cultivation of Planctomycetes and their phenomic and genomic characterization uncovers novel biology.</title>
        <authorList>
            <person name="Wiegand S."/>
            <person name="Jogler M."/>
            <person name="Boedeker C."/>
            <person name="Pinto D."/>
            <person name="Vollmers J."/>
            <person name="Rivas-Marin E."/>
            <person name="Kohn T."/>
            <person name="Peeters S.H."/>
            <person name="Heuer A."/>
            <person name="Rast P."/>
            <person name="Oberbeckmann S."/>
            <person name="Bunk B."/>
            <person name="Jeske O."/>
            <person name="Meyerdierks A."/>
            <person name="Storesund J.E."/>
            <person name="Kallscheuer N."/>
            <person name="Luecker S."/>
            <person name="Lage O.M."/>
            <person name="Pohl T."/>
            <person name="Merkel B.J."/>
            <person name="Hornburger P."/>
            <person name="Mueller R.-W."/>
            <person name="Bruemmer F."/>
            <person name="Labrenz M."/>
            <person name="Spormann A.M."/>
            <person name="Op den Camp H."/>
            <person name="Overmann J."/>
            <person name="Amann R."/>
            <person name="Jetten M.S.M."/>
            <person name="Mascher T."/>
            <person name="Medema M.H."/>
            <person name="Devos D.P."/>
            <person name="Kaster A.-K."/>
            <person name="Ovreas L."/>
            <person name="Rohde M."/>
            <person name="Galperin M.Y."/>
            <person name="Jogler C."/>
        </authorList>
    </citation>
    <scope>NUCLEOTIDE SEQUENCE [LARGE SCALE GENOMIC DNA]</scope>
    <source>
        <strain evidence="2 3">SV_7m_r</strain>
    </source>
</reference>
<proteinExistence type="predicted"/>
<evidence type="ECO:0000313" key="3">
    <source>
        <dbReference type="Proteomes" id="UP000315003"/>
    </source>
</evidence>
<keyword evidence="3" id="KW-1185">Reference proteome</keyword>